<keyword evidence="2" id="KW-1185">Reference proteome</keyword>
<dbReference type="Proteomes" id="UP000828941">
    <property type="component" value="Chromosome 7"/>
</dbReference>
<protein>
    <submittedName>
        <fullName evidence="1">Uncharacterized protein</fullName>
    </submittedName>
</protein>
<name>A0ACB9N9L8_BAUVA</name>
<comment type="caution">
    <text evidence="1">The sequence shown here is derived from an EMBL/GenBank/DDBJ whole genome shotgun (WGS) entry which is preliminary data.</text>
</comment>
<evidence type="ECO:0000313" key="2">
    <source>
        <dbReference type="Proteomes" id="UP000828941"/>
    </source>
</evidence>
<dbReference type="EMBL" id="CM039432">
    <property type="protein sequence ID" value="KAI4332901.1"/>
    <property type="molecule type" value="Genomic_DNA"/>
</dbReference>
<evidence type="ECO:0000313" key="1">
    <source>
        <dbReference type="EMBL" id="KAI4332901.1"/>
    </source>
</evidence>
<proteinExistence type="predicted"/>
<sequence>MDEMLINITRGDIPVVIIRPRVIESTYREPYTGWIQGNRVLDPFILSYGKGLLSEVFADPEAVIDVVPVDMVVNASIAAMAKHGNAANRSELKVYNLGSSMANPISVGNIFEYAYDHFKSSPLPDSKENEIGLFRMNFFSSMDSYSSYIH</sequence>
<gene>
    <name evidence="1" type="ORF">L6164_017774</name>
</gene>
<organism evidence="1 2">
    <name type="scientific">Bauhinia variegata</name>
    <name type="common">Purple orchid tree</name>
    <name type="synonym">Phanera variegata</name>
    <dbReference type="NCBI Taxonomy" id="167791"/>
    <lineage>
        <taxon>Eukaryota</taxon>
        <taxon>Viridiplantae</taxon>
        <taxon>Streptophyta</taxon>
        <taxon>Embryophyta</taxon>
        <taxon>Tracheophyta</taxon>
        <taxon>Spermatophyta</taxon>
        <taxon>Magnoliopsida</taxon>
        <taxon>eudicotyledons</taxon>
        <taxon>Gunneridae</taxon>
        <taxon>Pentapetalae</taxon>
        <taxon>rosids</taxon>
        <taxon>fabids</taxon>
        <taxon>Fabales</taxon>
        <taxon>Fabaceae</taxon>
        <taxon>Cercidoideae</taxon>
        <taxon>Cercideae</taxon>
        <taxon>Bauhiniinae</taxon>
        <taxon>Bauhinia</taxon>
    </lineage>
</organism>
<reference evidence="1 2" key="1">
    <citation type="journal article" date="2022" name="DNA Res.">
        <title>Chromosomal-level genome assembly of the orchid tree Bauhinia variegata (Leguminosae; Cercidoideae) supports the allotetraploid origin hypothesis of Bauhinia.</title>
        <authorList>
            <person name="Zhong Y."/>
            <person name="Chen Y."/>
            <person name="Zheng D."/>
            <person name="Pang J."/>
            <person name="Liu Y."/>
            <person name="Luo S."/>
            <person name="Meng S."/>
            <person name="Qian L."/>
            <person name="Wei D."/>
            <person name="Dai S."/>
            <person name="Zhou R."/>
        </authorList>
    </citation>
    <scope>NUCLEOTIDE SEQUENCE [LARGE SCALE GENOMIC DNA]</scope>
    <source>
        <strain evidence="1">BV-YZ2020</strain>
    </source>
</reference>
<accession>A0ACB9N9L8</accession>